<feature type="region of interest" description="Disordered" evidence="1">
    <location>
        <begin position="1"/>
        <end position="22"/>
    </location>
</feature>
<organism evidence="2">
    <name type="scientific">Corethron hystrix</name>
    <dbReference type="NCBI Taxonomy" id="216773"/>
    <lineage>
        <taxon>Eukaryota</taxon>
        <taxon>Sar</taxon>
        <taxon>Stramenopiles</taxon>
        <taxon>Ochrophyta</taxon>
        <taxon>Bacillariophyta</taxon>
        <taxon>Coscinodiscophyceae</taxon>
        <taxon>Corethrophycidae</taxon>
        <taxon>Corethrales</taxon>
        <taxon>Corethraceae</taxon>
        <taxon>Corethron</taxon>
    </lineage>
</organism>
<reference evidence="2" key="1">
    <citation type="submission" date="2021-01" db="EMBL/GenBank/DDBJ databases">
        <authorList>
            <person name="Corre E."/>
            <person name="Pelletier E."/>
            <person name="Niang G."/>
            <person name="Scheremetjew M."/>
            <person name="Finn R."/>
            <person name="Kale V."/>
            <person name="Holt S."/>
            <person name="Cochrane G."/>
            <person name="Meng A."/>
            <person name="Brown T."/>
            <person name="Cohen L."/>
        </authorList>
    </citation>
    <scope>NUCLEOTIDE SEQUENCE</scope>
    <source>
        <strain evidence="2">308</strain>
    </source>
</reference>
<accession>A0A7S1BFN2</accession>
<evidence type="ECO:0008006" key="3">
    <source>
        <dbReference type="Google" id="ProtNLM"/>
    </source>
</evidence>
<evidence type="ECO:0000313" key="2">
    <source>
        <dbReference type="EMBL" id="CAD8884319.1"/>
    </source>
</evidence>
<gene>
    <name evidence="2" type="ORF">CHYS00102_LOCUS11516</name>
</gene>
<proteinExistence type="predicted"/>
<sequence>MRVTKDNRIGPPTPNPLVPVRPLPPRPIVKHMAFDGTMRYYFLDGAAPATSSRSPDSHTVWREFLTAPNANAAVAKDLGPDWKLLTNPTSFNRPPPYPALPLPVLPPESTCRCAFMLQLLSPRPARADVRQGAHAELWLLSFETAIADLADLGAPGGLAYDVTFNKFGLRVCFLGIAQNLPSYARRFCRRLVRHAGRMEGSAGPTLLSTEVLDLAVTRARRLSQASKPRRRQIIRELVGAEPSDAGSEGSNFLQSCGGAVCLAQGDLLPGEAAGLTAELREIFQGYISEYHGDDGPHPLASLRPPVFPDLEEIVYRPMWKPRGASPCSIAGGALISDPCGRVRR</sequence>
<dbReference type="Gene3D" id="3.30.830.10">
    <property type="entry name" value="Metalloenzyme, LuxS/M16 peptidase-like"/>
    <property type="match status" value="1"/>
</dbReference>
<evidence type="ECO:0000256" key="1">
    <source>
        <dbReference type="SAM" id="MobiDB-lite"/>
    </source>
</evidence>
<dbReference type="EMBL" id="HBFR01015838">
    <property type="protein sequence ID" value="CAD8884319.1"/>
    <property type="molecule type" value="Transcribed_RNA"/>
</dbReference>
<name>A0A7S1BFN2_9STRA</name>
<protein>
    <recommendedName>
        <fullName evidence="3">Peptidase M16 middle/third domain-containing protein</fullName>
    </recommendedName>
</protein>
<dbReference type="AlphaFoldDB" id="A0A7S1BFN2"/>
<feature type="compositionally biased region" description="Pro residues" evidence="1">
    <location>
        <begin position="11"/>
        <end position="22"/>
    </location>
</feature>